<gene>
    <name evidence="2" type="ORF">GcM1_128004</name>
</gene>
<evidence type="ECO:0000313" key="3">
    <source>
        <dbReference type="Proteomes" id="UP000285326"/>
    </source>
</evidence>
<accession>A0A420JC04</accession>
<protein>
    <submittedName>
        <fullName evidence="2">Uncharacterized protein</fullName>
    </submittedName>
</protein>
<evidence type="ECO:0000313" key="2">
    <source>
        <dbReference type="EMBL" id="RKF84267.1"/>
    </source>
</evidence>
<comment type="caution">
    <text evidence="2">The sequence shown here is derived from an EMBL/GenBank/DDBJ whole genome shotgun (WGS) entry which is preliminary data.</text>
</comment>
<feature type="region of interest" description="Disordered" evidence="1">
    <location>
        <begin position="153"/>
        <end position="178"/>
    </location>
</feature>
<proteinExistence type="predicted"/>
<evidence type="ECO:0000256" key="1">
    <source>
        <dbReference type="SAM" id="MobiDB-lite"/>
    </source>
</evidence>
<name>A0A420JC04_9PEZI</name>
<sequence>MQFSTYIITQCLFGSLVSSSNTKDRNPPIHQIPRTIICDEDNKFTEHHLEYGTKRACSSITERSECFSSGCIRPILSKLKPSRAKKYRGTIFKIKSVPSLSVANPHDEKILYEWEFPKMNLKKRPKFKYHIIISFDTQSDECAFIGIEMRSRKSQQECQDMSNDPDRKPSPNSLSRSF</sequence>
<dbReference type="Proteomes" id="UP000285326">
    <property type="component" value="Unassembled WGS sequence"/>
</dbReference>
<reference evidence="2 3" key="1">
    <citation type="journal article" date="2018" name="BMC Genomics">
        <title>Comparative genome analyses reveal sequence features reflecting distinct modes of host-adaptation between dicot and monocot powdery mildew.</title>
        <authorList>
            <person name="Wu Y."/>
            <person name="Ma X."/>
            <person name="Pan Z."/>
            <person name="Kale S.D."/>
            <person name="Song Y."/>
            <person name="King H."/>
            <person name="Zhang Q."/>
            <person name="Presley C."/>
            <person name="Deng X."/>
            <person name="Wei C.I."/>
            <person name="Xiao S."/>
        </authorList>
    </citation>
    <scope>NUCLEOTIDE SEQUENCE [LARGE SCALE GENOMIC DNA]</scope>
    <source>
        <strain evidence="2">UMSG1</strain>
    </source>
</reference>
<dbReference type="EMBL" id="MCBS01012842">
    <property type="protein sequence ID" value="RKF84267.1"/>
    <property type="molecule type" value="Genomic_DNA"/>
</dbReference>
<dbReference type="AlphaFoldDB" id="A0A420JC04"/>
<organism evidence="2 3">
    <name type="scientific">Golovinomyces cichoracearum</name>
    <dbReference type="NCBI Taxonomy" id="62708"/>
    <lineage>
        <taxon>Eukaryota</taxon>
        <taxon>Fungi</taxon>
        <taxon>Dikarya</taxon>
        <taxon>Ascomycota</taxon>
        <taxon>Pezizomycotina</taxon>
        <taxon>Leotiomycetes</taxon>
        <taxon>Erysiphales</taxon>
        <taxon>Erysiphaceae</taxon>
        <taxon>Golovinomyces</taxon>
    </lineage>
</organism>